<dbReference type="Gene3D" id="1.10.489.10">
    <property type="entry name" value="Chloroperoxidase-like"/>
    <property type="match status" value="1"/>
</dbReference>
<dbReference type="OrthoDB" id="407298at2759"/>
<dbReference type="InterPro" id="IPR036851">
    <property type="entry name" value="Chloroperoxidase-like_sf"/>
</dbReference>
<dbReference type="HOGENOM" id="CLU_029871_2_0_1"/>
<dbReference type="PROSITE" id="PS51405">
    <property type="entry name" value="HEME_HALOPEROXIDASE"/>
    <property type="match status" value="1"/>
</dbReference>
<sequence length="626" mass="68365">MRVGRMAPSRPNSYPVAVPHRCKKPEATSLGEIVETGFELYRMAADSTSKTLRGTSIAPSSFTGRNKQSPCRVRRRMQESLAVVRRSRQSYVEEGAAMMLVWIVSNDSQSAQHKQMEELDEKELSKSSVAAFPSYADLSKADISAVLERAAQLNGAKDLPDLSKVDYSAFLERSAQIKAGDELIKRQTPNSGNTGFEQRTFHALINPASFKYNAQEQHVDLTSDEHKFIPPGPNDIRGPCPGLNLLANHGYLNRNGVTTLTQGIDAINKVFGVAYDLALALNAYAVVFNGNILDLTWSIGGPYKSQSLGALTDILLGEPGGIDAHNIYEGDASIVRQDYYAPDANHDNVLVHLPYFQDLLDLGNNDQTPGKDVYTAEVLLKHKSNRWHQSVATNPLFFNSAFGGLVVTTAAERFVAEFAANNTVDENGYNRLYLDEKNLLAFFSVERTDQGLKYTPGNERLLTSWVRRPLGATFGLDDIVLTLLSAAAIDPSLLSVGGNAGQVNTFTGLDVGNLTGGLYNFETLLKDPQATACYLYQIGIEELVPTQVNVLYKATGQALDFVAKYLTAPWKNLATAGGNPCDSFNSNIAQQYSKFPGSKIERNGQTGLLTGLLGALGGKKRRTVRY</sequence>
<evidence type="ECO:0000256" key="5">
    <source>
        <dbReference type="ARBA" id="ARBA00023002"/>
    </source>
</evidence>
<evidence type="ECO:0000256" key="6">
    <source>
        <dbReference type="ARBA" id="ARBA00023004"/>
    </source>
</evidence>
<dbReference type="RefSeq" id="XP_012190951.1">
    <property type="nucleotide sequence ID" value="XM_012335561.1"/>
</dbReference>
<name>R9P7R7_PSEHS</name>
<keyword evidence="6" id="KW-0408">Iron</keyword>
<reference evidence="10" key="1">
    <citation type="journal article" date="2013" name="Genome Announc.">
        <title>Draft genome sequence of the basidiomycetous yeast-like fungus Pseudozyma hubeiensis SY62, which produces an abundant amount of the biosurfactant mannosylerythritol lipids.</title>
        <authorList>
            <person name="Konishi M."/>
            <person name="Hatada Y."/>
            <person name="Horiuchi J."/>
        </authorList>
    </citation>
    <scope>NUCLEOTIDE SEQUENCE [LARGE SCALE GENOMIC DNA]</scope>
    <source>
        <strain evidence="10">SY62</strain>
    </source>
</reference>
<organism evidence="9 10">
    <name type="scientific">Pseudozyma hubeiensis (strain SY62)</name>
    <name type="common">Yeast</name>
    <dbReference type="NCBI Taxonomy" id="1305764"/>
    <lineage>
        <taxon>Eukaryota</taxon>
        <taxon>Fungi</taxon>
        <taxon>Dikarya</taxon>
        <taxon>Basidiomycota</taxon>
        <taxon>Ustilaginomycotina</taxon>
        <taxon>Ustilaginomycetes</taxon>
        <taxon>Ustilaginales</taxon>
        <taxon>Ustilaginaceae</taxon>
        <taxon>Pseudozyma</taxon>
    </lineage>
</organism>
<dbReference type="SUPFAM" id="SSF47571">
    <property type="entry name" value="Cloroperoxidase"/>
    <property type="match status" value="1"/>
</dbReference>
<comment type="similarity">
    <text evidence="7">Belongs to the chloroperoxidase family.</text>
</comment>
<evidence type="ECO:0000256" key="2">
    <source>
        <dbReference type="ARBA" id="ARBA00022559"/>
    </source>
</evidence>
<gene>
    <name evidence="9" type="ORF">PHSY_004949</name>
</gene>
<proteinExistence type="inferred from homology"/>
<keyword evidence="3" id="KW-0349">Heme</keyword>
<feature type="domain" description="Heme haloperoxidase family profile" evidence="8">
    <location>
        <begin position="224"/>
        <end position="481"/>
    </location>
</feature>
<keyword evidence="2" id="KW-0575">Peroxidase</keyword>
<dbReference type="PANTHER" id="PTHR33577">
    <property type="entry name" value="STERIGMATOCYSTIN BIOSYNTHESIS PEROXIDASE STCC-RELATED"/>
    <property type="match status" value="1"/>
</dbReference>
<evidence type="ECO:0000313" key="10">
    <source>
        <dbReference type="Proteomes" id="UP000014071"/>
    </source>
</evidence>
<dbReference type="GO" id="GO:0004601">
    <property type="term" value="F:peroxidase activity"/>
    <property type="evidence" value="ECO:0007669"/>
    <property type="project" value="UniProtKB-KW"/>
</dbReference>
<evidence type="ECO:0000256" key="4">
    <source>
        <dbReference type="ARBA" id="ARBA00022723"/>
    </source>
</evidence>
<evidence type="ECO:0000256" key="1">
    <source>
        <dbReference type="ARBA" id="ARBA00001970"/>
    </source>
</evidence>
<dbReference type="Proteomes" id="UP000014071">
    <property type="component" value="Unassembled WGS sequence"/>
</dbReference>
<keyword evidence="5" id="KW-0560">Oxidoreductase</keyword>
<evidence type="ECO:0000256" key="3">
    <source>
        <dbReference type="ARBA" id="ARBA00022617"/>
    </source>
</evidence>
<evidence type="ECO:0000259" key="8">
    <source>
        <dbReference type="PROSITE" id="PS51405"/>
    </source>
</evidence>
<dbReference type="GO" id="GO:0046872">
    <property type="term" value="F:metal ion binding"/>
    <property type="evidence" value="ECO:0007669"/>
    <property type="project" value="UniProtKB-KW"/>
</dbReference>
<accession>R9P7R7</accession>
<dbReference type="GeneID" id="24110230"/>
<dbReference type="Pfam" id="PF01328">
    <property type="entry name" value="Peroxidase_2"/>
    <property type="match status" value="1"/>
</dbReference>
<dbReference type="PANTHER" id="PTHR33577:SF1">
    <property type="entry name" value="HEME HALOPEROXIDASE FAMILY PROFILE DOMAIN-CONTAINING PROTEIN"/>
    <property type="match status" value="1"/>
</dbReference>
<keyword evidence="10" id="KW-1185">Reference proteome</keyword>
<dbReference type="InterPro" id="IPR000028">
    <property type="entry name" value="Chloroperoxidase"/>
</dbReference>
<evidence type="ECO:0000313" key="9">
    <source>
        <dbReference type="EMBL" id="GAC97364.1"/>
    </source>
</evidence>
<comment type="cofactor">
    <cofactor evidence="1">
        <name>heme b</name>
        <dbReference type="ChEBI" id="CHEBI:60344"/>
    </cofactor>
</comment>
<evidence type="ECO:0000256" key="7">
    <source>
        <dbReference type="ARBA" id="ARBA00025795"/>
    </source>
</evidence>
<protein>
    <recommendedName>
        <fullName evidence="8">Heme haloperoxidase family profile domain-containing protein</fullName>
    </recommendedName>
</protein>
<keyword evidence="4" id="KW-0479">Metal-binding</keyword>
<dbReference type="EMBL" id="DF238809">
    <property type="protein sequence ID" value="GAC97364.1"/>
    <property type="molecule type" value="Genomic_DNA"/>
</dbReference>
<dbReference type="eggNOG" id="ENOG502S6CG">
    <property type="taxonomic scope" value="Eukaryota"/>
</dbReference>
<dbReference type="AlphaFoldDB" id="R9P7R7"/>